<dbReference type="InterPro" id="IPR036116">
    <property type="entry name" value="FN3_sf"/>
</dbReference>
<reference evidence="9 10" key="1">
    <citation type="submission" date="2024-02" db="EMBL/GenBank/DDBJ databases">
        <authorList>
            <person name="Chen Y."/>
            <person name="Shah S."/>
            <person name="Dougan E. K."/>
            <person name="Thang M."/>
            <person name="Chan C."/>
        </authorList>
    </citation>
    <scope>NUCLEOTIDE SEQUENCE [LARGE SCALE GENOMIC DNA]</scope>
</reference>
<dbReference type="SMART" id="SM00060">
    <property type="entry name" value="FN3"/>
    <property type="match status" value="2"/>
</dbReference>
<keyword evidence="5" id="KW-0175">Coiled coil</keyword>
<feature type="coiled-coil region" evidence="5">
    <location>
        <begin position="1305"/>
        <end position="1364"/>
    </location>
</feature>
<evidence type="ECO:0008006" key="11">
    <source>
        <dbReference type="Google" id="ProtNLM"/>
    </source>
</evidence>
<keyword evidence="3" id="KW-1133">Transmembrane helix</keyword>
<dbReference type="CDD" id="cd00063">
    <property type="entry name" value="FN3"/>
    <property type="match status" value="1"/>
</dbReference>
<dbReference type="Proteomes" id="UP001642484">
    <property type="component" value="Unassembled WGS sequence"/>
</dbReference>
<feature type="region of interest" description="Disordered" evidence="6">
    <location>
        <begin position="1233"/>
        <end position="1259"/>
    </location>
</feature>
<dbReference type="InterPro" id="IPR002048">
    <property type="entry name" value="EF_hand_dom"/>
</dbReference>
<evidence type="ECO:0000256" key="3">
    <source>
        <dbReference type="ARBA" id="ARBA00022989"/>
    </source>
</evidence>
<organism evidence="9 10">
    <name type="scientific">Durusdinium trenchii</name>
    <dbReference type="NCBI Taxonomy" id="1381693"/>
    <lineage>
        <taxon>Eukaryota</taxon>
        <taxon>Sar</taxon>
        <taxon>Alveolata</taxon>
        <taxon>Dinophyceae</taxon>
        <taxon>Suessiales</taxon>
        <taxon>Symbiodiniaceae</taxon>
        <taxon>Durusdinium</taxon>
    </lineage>
</organism>
<evidence type="ECO:0000256" key="2">
    <source>
        <dbReference type="ARBA" id="ARBA00022692"/>
    </source>
</evidence>
<feature type="non-terminal residue" evidence="9">
    <location>
        <position position="1"/>
    </location>
</feature>
<evidence type="ECO:0000259" key="8">
    <source>
        <dbReference type="PROSITE" id="PS50853"/>
    </source>
</evidence>
<accession>A0ABP0N1T3</accession>
<evidence type="ECO:0000259" key="7">
    <source>
        <dbReference type="PROSITE" id="PS50222"/>
    </source>
</evidence>
<keyword evidence="4" id="KW-0472">Membrane</keyword>
<dbReference type="Gene3D" id="2.60.40.10">
    <property type="entry name" value="Immunoglobulins"/>
    <property type="match status" value="1"/>
</dbReference>
<comment type="caution">
    <text evidence="9">The sequence shown here is derived from an EMBL/GenBank/DDBJ whole genome shotgun (WGS) entry which is preliminary data.</text>
</comment>
<feature type="domain" description="EF-hand" evidence="7">
    <location>
        <begin position="192"/>
        <end position="227"/>
    </location>
</feature>
<dbReference type="PROSITE" id="PS50853">
    <property type="entry name" value="FN3"/>
    <property type="match status" value="1"/>
</dbReference>
<evidence type="ECO:0000256" key="6">
    <source>
        <dbReference type="SAM" id="MobiDB-lite"/>
    </source>
</evidence>
<evidence type="ECO:0000313" key="9">
    <source>
        <dbReference type="EMBL" id="CAK9057408.1"/>
    </source>
</evidence>
<feature type="region of interest" description="Disordered" evidence="6">
    <location>
        <begin position="1278"/>
        <end position="1304"/>
    </location>
</feature>
<dbReference type="Gene3D" id="1.10.238.10">
    <property type="entry name" value="EF-hand"/>
    <property type="match status" value="1"/>
</dbReference>
<evidence type="ECO:0000313" key="10">
    <source>
        <dbReference type="Proteomes" id="UP001642484"/>
    </source>
</evidence>
<feature type="compositionally biased region" description="Polar residues" evidence="6">
    <location>
        <begin position="1233"/>
        <end position="1242"/>
    </location>
</feature>
<feature type="domain" description="Fibronectin type-III" evidence="8">
    <location>
        <begin position="546"/>
        <end position="657"/>
    </location>
</feature>
<dbReference type="InterPro" id="IPR013783">
    <property type="entry name" value="Ig-like_fold"/>
</dbReference>
<keyword evidence="10" id="KW-1185">Reference proteome</keyword>
<comment type="subcellular location">
    <subcellularLocation>
        <location evidence="1">Membrane</location>
        <topology evidence="1">Multi-pass membrane protein</topology>
    </subcellularLocation>
</comment>
<name>A0ABP0N1T3_9DINO</name>
<dbReference type="PROSITE" id="PS50222">
    <property type="entry name" value="EF_HAND_2"/>
    <property type="match status" value="1"/>
</dbReference>
<proteinExistence type="predicted"/>
<evidence type="ECO:0000256" key="5">
    <source>
        <dbReference type="SAM" id="Coils"/>
    </source>
</evidence>
<protein>
    <recommendedName>
        <fullName evidence="11">Calmodulin</fullName>
    </recommendedName>
</protein>
<evidence type="ECO:0000256" key="1">
    <source>
        <dbReference type="ARBA" id="ARBA00004141"/>
    </source>
</evidence>
<dbReference type="InterPro" id="IPR027359">
    <property type="entry name" value="Volt_channel_dom_sf"/>
</dbReference>
<gene>
    <name evidence="9" type="ORF">CCMP2556_LOCUS28321</name>
</gene>
<dbReference type="Gene3D" id="1.20.120.350">
    <property type="entry name" value="Voltage-gated potassium channels. Chain C"/>
    <property type="match status" value="1"/>
</dbReference>
<feature type="non-terminal residue" evidence="9">
    <location>
        <position position="1481"/>
    </location>
</feature>
<dbReference type="SUPFAM" id="SSF49265">
    <property type="entry name" value="Fibronectin type III"/>
    <property type="match status" value="1"/>
</dbReference>
<keyword evidence="2" id="KW-0812">Transmembrane</keyword>
<dbReference type="InterPro" id="IPR003961">
    <property type="entry name" value="FN3_dom"/>
</dbReference>
<evidence type="ECO:0000256" key="4">
    <source>
        <dbReference type="ARBA" id="ARBA00023136"/>
    </source>
</evidence>
<dbReference type="EMBL" id="CAXAMN010021258">
    <property type="protein sequence ID" value="CAK9057408.1"/>
    <property type="molecule type" value="Genomic_DNA"/>
</dbReference>
<sequence>QELCVDLTDYPNVAQIEVTQLQHLVDEAADFVARQTAAFLQRLLIQYSGIPDLATSFKRASRDSHGLLHLVDLGPTPKKDVGACWVKTLSAIPGVTKEEVLQRLQMTAGQVRGLRPLPLSAALLRLANLPEQLIFDLRHRILSRHHSMSHIFETMAPHLRGLHGQGNLAKLILDDFRGSFQQVLDDDGGEDEDEAKLTTLFAACDTHQDGGIDQEELQQALSIAAPPANLSRLRTLAILQFGSWRAAFHSLGIGVEDPITEARFVALASNLDIAYEDAWAMFATLSPTGEPVTVPELSQHGSDFGLHEFALRVWLAGEAGSTLQDAAKRLHAPAFEGDLGLQRFREVCGLSEDGAASLSTASASLGTASKGLSSSKRIPSVKCHPPLTENEVTAAYAEFKAKYHSVTLGAIRSELESNTAFSNVLALDRSSASIGETMVVRYRVPHALQSQLREHPFIALVPSNMAWMSGGGGCWMIGRTTPVTEMTGPKFSLNRNGEGVLRLQVWPGVSHLELGAADLRIFASPDGMAIGRQVGSSAMFQLRPPAPAKIMIEAASLTPTSTRLLWEAPNPPVSRPATESQFRYVVRGKAMGLDIEQEAVLQEQQVWSHLKKSTSKFLSHQVHGLLPGVRYQFQVHAFSKSKRGSFVDNSPRAGGSAAMAAATTAAPEGLESLASPGVEVTMPERPAPPRPSHAILVERGLGGSFTLRWAEHESGGGGQNAWGYEVFWTVPQDDEEPETAQKHVDHEDAFAPGEKSLVWRYPGPVFFRKPGDGTVEGLLHPPEADAVPLDEVSFCVRAVDPFSSGVTSPMGDLGPAVPLPSAAEAILREAEAMKLIGEGAVRAGGFKRFLEEAEDAGLIGTGSSSELDLRRVLYKKVEEAGGLKEVIEAMTDLQMKSFKDACEIVKAIQESTELTSEETPSWTQVVRLVAEAGGAKSFSRSLSSVELKEVLGNTQRLAALGIFQGKSEDHSLRDALFNEDTEKQMPQLFSKIQEALSGLALDERQVADLSKALGIMARSGGKVSWTDLVDVIVEQEGGPAPVQPLVKYCEGHAKDLHSALKGSLMDAEGMISFLKTAGEAEFIGHAADAAGREDFLTRLSEAGGASVLYSSLKEIDLKALLPAIMPVARAAKLHRESCLQVPAGSISRADAWHKLVEIVETKWGGPQAFLEKSGELYDSQRASAHERREGSEFDALVQDTGGRMAVSELLRWTADAGGGVQRSPLFSAVHTMPTSAVSSMSRSLARERESGDSESEDADARSSLMWCWRARAPHGFHMREESDDPESNGFAASDDGTSETSDERILDMEGKLSESQDARQEAEEHLKRIDDAYNKRRKELEESISELKEQLEEQHQELDRLEAEDGKMVNSFPGPRCLRWVEGDVFTVASTAVVLLNVIIIVREILDEPSTARWPWTNHHGTRPPSDKLDRFRRVCFVLDQAFLVFYLMEFTLRGLLMQHKLLCGELGEVIWNWLDLLIVV</sequence>